<proteinExistence type="predicted"/>
<name>A0ABP8APM1_9ACTN</name>
<sequence length="422" mass="45464">MSTANTEMPVAGDDMFHGPMGRMVEEIDKYTEGSKVGVLVTLIAAFSAAVGNQPGVGTGKGAMPLSFWPVLVGPTGVGRKGTATGIAMRVVESGLGVFTANNVSYNLPATGLGFANELAERAIRGVSAPMLFVSEEMDEFIANARRDTKIGGYLRKAWDGSTIGHRTSQVDLQIYKPHVAIVGHVQPVNWGAISGSRDATGGTYNRFFPVWVIQSKKLPVFASASPGKVIERLGSRFRSMVNFAQEVTDLSVPKDVAKVFETKHREICDAMTNGNEALGQYTERAMAYMIRLAGLYALADKRTEITVADFDAALAIVTYMVETVTYTLPETSASGDDIPARILAYVREAGPEGVTSTEVARKFQKVRAAEIRAIADGCEFVVISKLRSEGGRPATLLTWKEEAAEESAVVFEPEDQALFKMT</sequence>
<evidence type="ECO:0000313" key="2">
    <source>
        <dbReference type="Proteomes" id="UP001501251"/>
    </source>
</evidence>
<evidence type="ECO:0000313" key="1">
    <source>
        <dbReference type="EMBL" id="GAA4187051.1"/>
    </source>
</evidence>
<comment type="caution">
    <text evidence="1">The sequence shown here is derived from an EMBL/GenBank/DDBJ whole genome shotgun (WGS) entry which is preliminary data.</text>
</comment>
<reference evidence="2" key="1">
    <citation type="journal article" date="2019" name="Int. J. Syst. Evol. Microbiol.">
        <title>The Global Catalogue of Microorganisms (GCM) 10K type strain sequencing project: providing services to taxonomists for standard genome sequencing and annotation.</title>
        <authorList>
            <consortium name="The Broad Institute Genomics Platform"/>
            <consortium name="The Broad Institute Genome Sequencing Center for Infectious Disease"/>
            <person name="Wu L."/>
            <person name="Ma J."/>
        </authorList>
    </citation>
    <scope>NUCLEOTIDE SEQUENCE [LARGE SCALE GENOMIC DNA]</scope>
    <source>
        <strain evidence="2">JCM 17388</strain>
    </source>
</reference>
<dbReference type="Pfam" id="PF13148">
    <property type="entry name" value="DUF3987"/>
    <property type="match status" value="1"/>
</dbReference>
<keyword evidence="2" id="KW-1185">Reference proteome</keyword>
<dbReference type="InterPro" id="IPR025048">
    <property type="entry name" value="DUF3987"/>
</dbReference>
<protein>
    <recommendedName>
        <fullName evidence="3">DUF3987 domain-containing protein</fullName>
    </recommendedName>
</protein>
<dbReference type="EMBL" id="BAABAQ010000003">
    <property type="protein sequence ID" value="GAA4187051.1"/>
    <property type="molecule type" value="Genomic_DNA"/>
</dbReference>
<evidence type="ECO:0008006" key="3">
    <source>
        <dbReference type="Google" id="ProtNLM"/>
    </source>
</evidence>
<organism evidence="1 2">
    <name type="scientific">Streptosporangium oxazolinicum</name>
    <dbReference type="NCBI Taxonomy" id="909287"/>
    <lineage>
        <taxon>Bacteria</taxon>
        <taxon>Bacillati</taxon>
        <taxon>Actinomycetota</taxon>
        <taxon>Actinomycetes</taxon>
        <taxon>Streptosporangiales</taxon>
        <taxon>Streptosporangiaceae</taxon>
        <taxon>Streptosporangium</taxon>
    </lineage>
</organism>
<dbReference type="Proteomes" id="UP001501251">
    <property type="component" value="Unassembled WGS sequence"/>
</dbReference>
<accession>A0ABP8APM1</accession>
<dbReference type="RefSeq" id="WP_344917371.1">
    <property type="nucleotide sequence ID" value="NZ_BAABAQ010000003.1"/>
</dbReference>
<gene>
    <name evidence="1" type="ORF">GCM10022252_19920</name>
</gene>